<dbReference type="Pfam" id="PF04961">
    <property type="entry name" value="FTCD_C"/>
    <property type="match status" value="1"/>
</dbReference>
<name>A0A9D2EZZ4_9ACTN</name>
<dbReference type="GO" id="GO:0003824">
    <property type="term" value="F:catalytic activity"/>
    <property type="evidence" value="ECO:0007669"/>
    <property type="project" value="InterPro"/>
</dbReference>
<organism evidence="2 3">
    <name type="scientific">Candidatus Olsenella pullistercoris</name>
    <dbReference type="NCBI Taxonomy" id="2838712"/>
    <lineage>
        <taxon>Bacteria</taxon>
        <taxon>Bacillati</taxon>
        <taxon>Actinomycetota</taxon>
        <taxon>Coriobacteriia</taxon>
        <taxon>Coriobacteriales</taxon>
        <taxon>Atopobiaceae</taxon>
        <taxon>Olsenella</taxon>
    </lineage>
</organism>
<dbReference type="Gene3D" id="1.20.120.680">
    <property type="entry name" value="Formiminotetrahydrofolate cyclodeaminase monomer, up-and-down helical bundle"/>
    <property type="match status" value="1"/>
</dbReference>
<comment type="caution">
    <text evidence="2">The sequence shown here is derived from an EMBL/GenBank/DDBJ whole genome shotgun (WGS) entry which is preliminary data.</text>
</comment>
<evidence type="ECO:0000313" key="2">
    <source>
        <dbReference type="EMBL" id="HIZ46677.1"/>
    </source>
</evidence>
<dbReference type="InterPro" id="IPR007044">
    <property type="entry name" value="Cyclodeamin/CycHdrlase"/>
</dbReference>
<feature type="domain" description="Cyclodeaminase/cyclohydrolase" evidence="1">
    <location>
        <begin position="9"/>
        <end position="189"/>
    </location>
</feature>
<accession>A0A9D2EZZ4</accession>
<gene>
    <name evidence="2" type="ORF">IAA19_06630</name>
</gene>
<evidence type="ECO:0000313" key="3">
    <source>
        <dbReference type="Proteomes" id="UP000824062"/>
    </source>
</evidence>
<protein>
    <submittedName>
        <fullName evidence="2">Cyclodeaminase/cyclohydrolase family protein</fullName>
    </submittedName>
</protein>
<dbReference type="SUPFAM" id="SSF101262">
    <property type="entry name" value="Methenyltetrahydrofolate cyclohydrolase-like"/>
    <property type="match status" value="1"/>
</dbReference>
<reference evidence="2" key="1">
    <citation type="journal article" date="2021" name="PeerJ">
        <title>Extensive microbial diversity within the chicken gut microbiome revealed by metagenomics and culture.</title>
        <authorList>
            <person name="Gilroy R."/>
            <person name="Ravi A."/>
            <person name="Getino M."/>
            <person name="Pursley I."/>
            <person name="Horton D.L."/>
            <person name="Alikhan N.F."/>
            <person name="Baker D."/>
            <person name="Gharbi K."/>
            <person name="Hall N."/>
            <person name="Watson M."/>
            <person name="Adriaenssens E.M."/>
            <person name="Foster-Nyarko E."/>
            <person name="Jarju S."/>
            <person name="Secka A."/>
            <person name="Antonio M."/>
            <person name="Oren A."/>
            <person name="Chaudhuri R.R."/>
            <person name="La Ragione R."/>
            <person name="Hildebrand F."/>
            <person name="Pallen M.J."/>
        </authorList>
    </citation>
    <scope>NUCLEOTIDE SEQUENCE</scope>
    <source>
        <strain evidence="2">ChiHjej12B11-14209</strain>
    </source>
</reference>
<proteinExistence type="predicted"/>
<reference evidence="2" key="2">
    <citation type="submission" date="2021-04" db="EMBL/GenBank/DDBJ databases">
        <authorList>
            <person name="Gilroy R."/>
        </authorList>
    </citation>
    <scope>NUCLEOTIDE SEQUENCE</scope>
    <source>
        <strain evidence="2">ChiHjej12B11-14209</strain>
    </source>
</reference>
<dbReference type="InterPro" id="IPR036178">
    <property type="entry name" value="Formintransfe-cycloase-like_sf"/>
</dbReference>
<evidence type="ECO:0000259" key="1">
    <source>
        <dbReference type="Pfam" id="PF04961"/>
    </source>
</evidence>
<dbReference type="AlphaFoldDB" id="A0A9D2EZZ4"/>
<dbReference type="EMBL" id="DXBM01000053">
    <property type="protein sequence ID" value="HIZ46677.1"/>
    <property type="molecule type" value="Genomic_DNA"/>
</dbReference>
<dbReference type="Proteomes" id="UP000824062">
    <property type="component" value="Unassembled WGS sequence"/>
</dbReference>
<sequence>MSEKIADLSIGDFMDVLSSKAPVPGGGGASAVAASVGCALGRMVASLTLGKRRYAEVEPRVRAIADRLDVLRADLLALADRDAEAFEPLSRAYGMPKDTEEERARKAEVMEAALRTACEPPLAIMERVAEATGLIAELARVGSRLAVSDAGAAAVLLSAAVRAASLNVYINARSMADRSCAEGLTARADELVAQARRVADETFEQVEGGLR</sequence>